<keyword evidence="6 7" id="KW-0472">Membrane</keyword>
<feature type="transmembrane region" description="Helical" evidence="7">
    <location>
        <begin position="324"/>
        <end position="347"/>
    </location>
</feature>
<dbReference type="InterPro" id="IPR003004">
    <property type="entry name" value="GspF/PilC"/>
</dbReference>
<proteinExistence type="inferred from homology"/>
<reference evidence="9 10" key="1">
    <citation type="submission" date="2018-05" db="EMBL/GenBank/DDBJ databases">
        <title>A metagenomic window into the 2 km-deep terrestrial subsurface aquifer revealed taxonomically and functionally diverse microbial community comprising novel uncultured bacterial lineages.</title>
        <authorList>
            <person name="Kadnikov V.V."/>
            <person name="Mardanov A.V."/>
            <person name="Beletsky A.V."/>
            <person name="Banks D."/>
            <person name="Pimenov N.V."/>
            <person name="Frank Y.A."/>
            <person name="Karnachuk O.V."/>
            <person name="Ravin N.V."/>
        </authorList>
    </citation>
    <scope>NUCLEOTIDE SEQUENCE [LARGE SCALE GENOMIC DNA]</scope>
    <source>
        <strain evidence="9">BY</strain>
    </source>
</reference>
<feature type="domain" description="Type II secretion system protein GspF" evidence="8">
    <location>
        <begin position="219"/>
        <end position="338"/>
    </location>
</feature>
<organism evidence="9 10">
    <name type="scientific">Sumerlaea chitinivorans</name>
    <dbReference type="NCBI Taxonomy" id="2250252"/>
    <lineage>
        <taxon>Bacteria</taxon>
        <taxon>Candidatus Sumerlaeota</taxon>
        <taxon>Candidatus Sumerlaeia</taxon>
        <taxon>Candidatus Sumerlaeales</taxon>
        <taxon>Candidatus Sumerlaeaceae</taxon>
        <taxon>Candidatus Sumerlaea</taxon>
    </lineage>
</organism>
<feature type="transmembrane region" description="Helical" evidence="7">
    <location>
        <begin position="165"/>
        <end position="189"/>
    </location>
</feature>
<evidence type="ECO:0000256" key="1">
    <source>
        <dbReference type="ARBA" id="ARBA00004651"/>
    </source>
</evidence>
<gene>
    <name evidence="9" type="ORF">BRCON_1101</name>
</gene>
<evidence type="ECO:0000256" key="2">
    <source>
        <dbReference type="ARBA" id="ARBA00005745"/>
    </source>
</evidence>
<accession>A0A2Z4Y4R9</accession>
<dbReference type="AlphaFoldDB" id="A0A2Z4Y4R9"/>
<keyword evidence="5 7" id="KW-1133">Transmembrane helix</keyword>
<comment type="similarity">
    <text evidence="2">Belongs to the GSP F family.</text>
</comment>
<dbReference type="PANTHER" id="PTHR30012">
    <property type="entry name" value="GENERAL SECRETION PATHWAY PROTEIN"/>
    <property type="match status" value="1"/>
</dbReference>
<keyword evidence="3" id="KW-1003">Cell membrane</keyword>
<dbReference type="GO" id="GO:0005886">
    <property type="term" value="C:plasma membrane"/>
    <property type="evidence" value="ECO:0007669"/>
    <property type="project" value="UniProtKB-SubCell"/>
</dbReference>
<name>A0A2Z4Y4R9_SUMC1</name>
<dbReference type="KEGG" id="schv:BRCON_1101"/>
<evidence type="ECO:0000256" key="7">
    <source>
        <dbReference type="SAM" id="Phobius"/>
    </source>
</evidence>
<evidence type="ECO:0000313" key="9">
    <source>
        <dbReference type="EMBL" id="AXA35878.1"/>
    </source>
</evidence>
<dbReference type="Proteomes" id="UP000262583">
    <property type="component" value="Chromosome"/>
</dbReference>
<evidence type="ECO:0000256" key="5">
    <source>
        <dbReference type="ARBA" id="ARBA00022989"/>
    </source>
</evidence>
<protein>
    <submittedName>
        <fullName evidence="9">Type IV fimbrial assembly protein PilC</fullName>
    </submittedName>
</protein>
<dbReference type="Pfam" id="PF00482">
    <property type="entry name" value="T2SSF"/>
    <property type="match status" value="2"/>
</dbReference>
<evidence type="ECO:0000256" key="6">
    <source>
        <dbReference type="ARBA" id="ARBA00023136"/>
    </source>
</evidence>
<dbReference type="InterPro" id="IPR042094">
    <property type="entry name" value="T2SS_GspF_sf"/>
</dbReference>
<evidence type="ECO:0000313" key="10">
    <source>
        <dbReference type="Proteomes" id="UP000262583"/>
    </source>
</evidence>
<sequence length="350" mass="39373">MRTSWRDLELFVRELSAGLSVGLAPVDVLPAIRRGVKNRRFAQALEVTEEFLRLGLSLSEALTKARCPLPRPIISLIAAGETSGELDVWFRRIVAYVEARRRIQSAYLRTITYPVVVLVIAAILMIVCESYLASLSNEPYALLEFAAMSRGFESQSTEFLLPVRLLRWAVLCTLVVLALSTFAVSALILSAPRRARFERFLTTLPFFGVVVARANLYHFATLMGTFVSGGAACLRDGLEAIAQMREEPLLAGVCKKLRDTLARGASPTEALGKEEWFPSHECWLMEQAFLQDTVTEYFQDLAQRTLDELDEFGRSLRAIEPMMMAFLGLLMGIYVLTVWPLLMFWIFGMR</sequence>
<keyword evidence="4 7" id="KW-0812">Transmembrane</keyword>
<dbReference type="Gene3D" id="1.20.81.30">
    <property type="entry name" value="Type II secretion system (T2SS), domain F"/>
    <property type="match status" value="2"/>
</dbReference>
<evidence type="ECO:0000256" key="3">
    <source>
        <dbReference type="ARBA" id="ARBA00022475"/>
    </source>
</evidence>
<comment type="subcellular location">
    <subcellularLocation>
        <location evidence="1">Cell membrane</location>
        <topology evidence="1">Multi-pass membrane protein</topology>
    </subcellularLocation>
</comment>
<feature type="transmembrane region" description="Helical" evidence="7">
    <location>
        <begin position="110"/>
        <end position="133"/>
    </location>
</feature>
<evidence type="ECO:0000256" key="4">
    <source>
        <dbReference type="ARBA" id="ARBA00022692"/>
    </source>
</evidence>
<evidence type="ECO:0000259" key="8">
    <source>
        <dbReference type="Pfam" id="PF00482"/>
    </source>
</evidence>
<feature type="domain" description="Type II secretion system protein GspF" evidence="8">
    <location>
        <begin position="11"/>
        <end position="127"/>
    </location>
</feature>
<dbReference type="InterPro" id="IPR018076">
    <property type="entry name" value="T2SS_GspF_dom"/>
</dbReference>
<dbReference type="EMBL" id="CP030759">
    <property type="protein sequence ID" value="AXA35878.1"/>
    <property type="molecule type" value="Genomic_DNA"/>
</dbReference>
<dbReference type="PANTHER" id="PTHR30012:SF0">
    <property type="entry name" value="TYPE II SECRETION SYSTEM PROTEIN F-RELATED"/>
    <property type="match status" value="1"/>
</dbReference>